<dbReference type="InterPro" id="IPR027434">
    <property type="entry name" value="Homing_endonucl"/>
</dbReference>
<organism evidence="14 15">
    <name type="scientific">Candidatus Staskawiczbacteria bacterium RIFCSPHIGHO2_01_FULL_39_25</name>
    <dbReference type="NCBI Taxonomy" id="1802202"/>
    <lineage>
        <taxon>Bacteria</taxon>
        <taxon>Candidatus Staskawicziibacteriota</taxon>
    </lineage>
</organism>
<dbReference type="PROSITE" id="PS52040">
    <property type="entry name" value="TOPO_IIA"/>
    <property type="match status" value="1"/>
</dbReference>
<name>A0A1G2HNE1_9BACT</name>
<dbReference type="CDD" id="cd00187">
    <property type="entry name" value="TOP4c"/>
    <property type="match status" value="1"/>
</dbReference>
<keyword evidence="7 11" id="KW-0799">Topoisomerase</keyword>
<dbReference type="Proteomes" id="UP000176855">
    <property type="component" value="Unassembled WGS sequence"/>
</dbReference>
<dbReference type="InterPro" id="IPR036844">
    <property type="entry name" value="Hint_dom_sf"/>
</dbReference>
<comment type="similarity">
    <text evidence="2">Belongs to the type II topoisomerase GyrA/ParC subunit family.</text>
</comment>
<dbReference type="InterPro" id="IPR030934">
    <property type="entry name" value="Intein_C"/>
</dbReference>
<dbReference type="NCBIfam" id="NF004043">
    <property type="entry name" value="PRK05560.1"/>
    <property type="match status" value="1"/>
</dbReference>
<dbReference type="GO" id="GO:0006265">
    <property type="term" value="P:DNA topological change"/>
    <property type="evidence" value="ECO:0007669"/>
    <property type="project" value="UniProtKB-UniRule"/>
</dbReference>
<evidence type="ECO:0000259" key="13">
    <source>
        <dbReference type="PROSITE" id="PS52040"/>
    </source>
</evidence>
<evidence type="ECO:0000256" key="2">
    <source>
        <dbReference type="ARBA" id="ARBA00008263"/>
    </source>
</evidence>
<dbReference type="Gene3D" id="3.10.28.10">
    <property type="entry name" value="Homing endonucleases"/>
    <property type="match status" value="1"/>
</dbReference>
<dbReference type="InterPro" id="IPR006142">
    <property type="entry name" value="INTEIN"/>
</dbReference>
<accession>A0A1G2HNE1</accession>
<dbReference type="InterPro" id="IPR004042">
    <property type="entry name" value="Intein_endonuc_central"/>
</dbReference>
<evidence type="ECO:0000259" key="12">
    <source>
        <dbReference type="PROSITE" id="PS50819"/>
    </source>
</evidence>
<dbReference type="SUPFAM" id="SSF56719">
    <property type="entry name" value="Type II DNA topoisomerase"/>
    <property type="match status" value="2"/>
</dbReference>
<dbReference type="Gene3D" id="3.90.199.10">
    <property type="entry name" value="Topoisomerase II, domain 5"/>
    <property type="match status" value="2"/>
</dbReference>
<dbReference type="GO" id="GO:0005524">
    <property type="term" value="F:ATP binding"/>
    <property type="evidence" value="ECO:0007669"/>
    <property type="project" value="InterPro"/>
</dbReference>
<comment type="subunit">
    <text evidence="10">Heterotetramer composed of ParC and ParE.</text>
</comment>
<dbReference type="PRINTS" id="PR00379">
    <property type="entry name" value="INTEIN"/>
</dbReference>
<dbReference type="PROSITE" id="PS50818">
    <property type="entry name" value="INTEIN_C_TER"/>
    <property type="match status" value="1"/>
</dbReference>
<keyword evidence="6" id="KW-0651">Protein splicing</keyword>
<dbReference type="Pfam" id="PF03989">
    <property type="entry name" value="DNA_gyraseA_C"/>
    <property type="match status" value="6"/>
</dbReference>
<evidence type="ECO:0000256" key="9">
    <source>
        <dbReference type="ARBA" id="ARBA00023235"/>
    </source>
</evidence>
<evidence type="ECO:0000256" key="1">
    <source>
        <dbReference type="ARBA" id="ARBA00000185"/>
    </source>
</evidence>
<dbReference type="InterPro" id="IPR013760">
    <property type="entry name" value="Topo_IIA-like_dom_sf"/>
</dbReference>
<dbReference type="EMBL" id="MHOO01000009">
    <property type="protein sequence ID" value="OGZ64044.1"/>
    <property type="molecule type" value="Genomic_DNA"/>
</dbReference>
<evidence type="ECO:0000256" key="11">
    <source>
        <dbReference type="PROSITE-ProRule" id="PRU01384"/>
    </source>
</evidence>
<dbReference type="Gene3D" id="2.170.16.10">
    <property type="entry name" value="Hedgehog/Intein (Hint) domain"/>
    <property type="match status" value="1"/>
</dbReference>
<dbReference type="SUPFAM" id="SSF55608">
    <property type="entry name" value="Homing endonucleases"/>
    <property type="match status" value="2"/>
</dbReference>
<evidence type="ECO:0000313" key="15">
    <source>
        <dbReference type="Proteomes" id="UP000176855"/>
    </source>
</evidence>
<comment type="caution">
    <text evidence="14">The sequence shown here is derived from an EMBL/GenBank/DDBJ whole genome shotgun (WGS) entry which is preliminary data.</text>
</comment>
<dbReference type="PROSITE" id="PS50819">
    <property type="entry name" value="INTEIN_ENDONUCLEASE"/>
    <property type="match status" value="1"/>
</dbReference>
<evidence type="ECO:0000256" key="8">
    <source>
        <dbReference type="ARBA" id="ARBA00023125"/>
    </source>
</evidence>
<dbReference type="Gene3D" id="2.120.10.90">
    <property type="entry name" value="DNA gyrase/topoisomerase IV, subunit A, C-terminal"/>
    <property type="match status" value="1"/>
</dbReference>
<dbReference type="InterPro" id="IPR006691">
    <property type="entry name" value="GyrA/parC_rep"/>
</dbReference>
<gene>
    <name evidence="14" type="ORF">A2730_03030</name>
</gene>
<dbReference type="InterPro" id="IPR035516">
    <property type="entry name" value="Gyrase/topoIV_suA_C"/>
</dbReference>
<dbReference type="NCBIfam" id="TIGR01443">
    <property type="entry name" value="intein_Cterm"/>
    <property type="match status" value="1"/>
</dbReference>
<dbReference type="Gene3D" id="3.30.1360.40">
    <property type="match status" value="1"/>
</dbReference>
<dbReference type="InterPro" id="IPR004860">
    <property type="entry name" value="LAGLIDADG_dom"/>
</dbReference>
<feature type="domain" description="DOD-type homing endonuclease" evidence="12">
    <location>
        <begin position="200"/>
        <end position="348"/>
    </location>
</feature>
<dbReference type="GO" id="GO:0016539">
    <property type="term" value="P:intein-mediated protein splicing"/>
    <property type="evidence" value="ECO:0007669"/>
    <property type="project" value="InterPro"/>
</dbReference>
<evidence type="ECO:0000256" key="3">
    <source>
        <dbReference type="ARBA" id="ARBA00012895"/>
    </source>
</evidence>
<evidence type="ECO:0000256" key="5">
    <source>
        <dbReference type="ARBA" id="ARBA00022813"/>
    </source>
</evidence>
<dbReference type="NCBIfam" id="NF004044">
    <property type="entry name" value="PRK05561.1"/>
    <property type="match status" value="1"/>
</dbReference>
<dbReference type="Pfam" id="PF00521">
    <property type="entry name" value="DNA_topoisoIV"/>
    <property type="match status" value="2"/>
</dbReference>
<dbReference type="SMART" id="SM00434">
    <property type="entry name" value="TOP4c"/>
    <property type="match status" value="1"/>
</dbReference>
<comment type="catalytic activity">
    <reaction evidence="1 11">
        <text>ATP-dependent breakage, passage and rejoining of double-stranded DNA.</text>
        <dbReference type="EC" id="5.6.2.2"/>
    </reaction>
</comment>
<dbReference type="GO" id="GO:0004519">
    <property type="term" value="F:endonuclease activity"/>
    <property type="evidence" value="ECO:0007669"/>
    <property type="project" value="InterPro"/>
</dbReference>
<dbReference type="PANTHER" id="PTHR43493">
    <property type="entry name" value="DNA GYRASE/TOPOISOMERASE SUBUNIT A"/>
    <property type="match status" value="1"/>
</dbReference>
<dbReference type="FunFam" id="3.30.1360.40:FF:000002">
    <property type="entry name" value="DNA gyrase subunit A"/>
    <property type="match status" value="1"/>
</dbReference>
<dbReference type="SUPFAM" id="SSF51294">
    <property type="entry name" value="Hedgehog/intein (Hint) domain"/>
    <property type="match status" value="1"/>
</dbReference>
<dbReference type="FunFam" id="2.120.10.90:FF:000005">
    <property type="entry name" value="DNA topoisomerase 4 subunit A"/>
    <property type="match status" value="1"/>
</dbReference>
<dbReference type="FunFam" id="1.10.268.10:FF:000001">
    <property type="entry name" value="DNA gyrase subunit A"/>
    <property type="match status" value="1"/>
</dbReference>
<dbReference type="EC" id="5.6.2.2" evidence="3"/>
<dbReference type="InterPro" id="IPR002205">
    <property type="entry name" value="Topo_IIA_dom_A"/>
</dbReference>
<dbReference type="SMART" id="SM00305">
    <property type="entry name" value="HintC"/>
    <property type="match status" value="1"/>
</dbReference>
<evidence type="ECO:0000256" key="7">
    <source>
        <dbReference type="ARBA" id="ARBA00023029"/>
    </source>
</evidence>
<keyword evidence="5" id="KW-0068">Autocatalytic cleavage</keyword>
<keyword evidence="9 11" id="KW-0413">Isomerase</keyword>
<evidence type="ECO:0000256" key="6">
    <source>
        <dbReference type="ARBA" id="ARBA00023000"/>
    </source>
</evidence>
<proteinExistence type="inferred from homology"/>
<sequence length="1299" mass="146231">MAEKQKEEISNIGKINKREIVDELKESYIDYAMSVIVARALPDVRDGLKPVHRKILYTMNEMGLGASAKFRKSATVVGECFVKDTLILSRKGLVPIQDVKIGDRVYTQKGMQKVVQTYEMPEKPLLKIVLDNGLSNVVTLSQKFKILTPDWKFEWKEAKDLTSQDYLIIKSDYPKISDQVKLQQTGKNQPTHLNKNLAYLLGLFVSDGWISEDYSKKKTARIGFTAGNDKEIAERIVSILKEEFGHQSSIEERIFNGISRKKIYNVRINSKYINEFFVQNFDIRGAGALTKKIPDAIYQSPPEIIFSFISGLFEGDGYVSHKQNRVNYVSISERLIDQLMVLLLSQKIFSSKYKINTLGKDSFVSDRKIKVKHLPYYLELKGENAIALSSQLDLASKNKGQRAIKLGSKKLTSYDRKGPNRYDIIPYAGNILFRELSNHHLGGGWYQDAEGEKFRMGVKYPDGTKIRYSSDLHEIPLRKTQVIEWGIRDKLEKIDSSRFEFLEEVIKNNIYFLKVSLVEQVAPQKTFDFEVENDHEFVANGVISHNCMGKYHPHGDMAIYDSLVRMAQDFNLRYPLVNPQGNFGSVDGDSAAAPRYTEVKLSRLGEALLGDIDKNTVNFVPNYDGTRQEPAVLPSPLPQLLLNGSLGIAVGMATNIPPHNLTELIDSIVHLLDHPKAETPDLFQFIQGPDFPTGGVIYDQKEIISAYSQGKGSIIMRGKAEVVEKKDGSEQIIITEIPYQVLKSTLVEEMANLVSEKKIEGIRDIKDLSDRQGMSIVIDVKRGFEPQRVLNRLYKFTNLQKTFHLNLLALVDGIQPEILSISDVLKYFITHRTEVVTRRTKFDLEKAKERAHILEGLMIALKNIDAVIAVIKKSEDREDAKNNLIKKFKLTERQAVAILEMKLQTLAGLERKKIEDELKEILEKIKELTAILKSPEKLKAIIKKELQELKEKFGDKRRTKVIKQKLGEITEIDLVPLEDTMVTLTTGGYIKRINPGTYKIQKRGGKGIMGMKTMQEDIVEHFLCASTHDNLLFFTDSGKVFQTQVYEIPEGTRVARGRGLSNFLEISPNEKVLSLVPMAKAQPSGARQEKYLVMVTKNGRIKKTSLDEFDNVRKSGIIAIKLEKGDLLKKVVTTTGEDDIMLVTKQGIAIRFKEKDIRPMGRGAAGVKGIRLKKGDEVVGMDVISAVIGPDDKKMKRYILVVMENGYGKRTEVSQYKVQGRGGSGIKTANITSKTGGIVLSFILDDSTDDEDLIVISQKGQVIRTVTKSVSVLGRATQGVRIMKLDSGDKVASGSCLKE</sequence>
<dbReference type="Gene3D" id="1.10.268.10">
    <property type="entry name" value="Topoisomerase, domain 3"/>
    <property type="match status" value="1"/>
</dbReference>
<keyword evidence="8 11" id="KW-0238">DNA-binding</keyword>
<evidence type="ECO:0000256" key="4">
    <source>
        <dbReference type="ARBA" id="ARBA00022490"/>
    </source>
</evidence>
<protein>
    <recommendedName>
        <fullName evidence="3">DNA topoisomerase (ATP-hydrolyzing)</fullName>
        <ecNumber evidence="3">5.6.2.2</ecNumber>
    </recommendedName>
</protein>
<dbReference type="PANTHER" id="PTHR43493:SF5">
    <property type="entry name" value="DNA GYRASE SUBUNIT A, CHLOROPLASTIC_MITOCHONDRIAL"/>
    <property type="match status" value="1"/>
</dbReference>
<feature type="domain" description="Topo IIA-type catalytic" evidence="13">
    <location>
        <begin position="506"/>
        <end position="974"/>
    </location>
</feature>
<evidence type="ECO:0000256" key="10">
    <source>
        <dbReference type="ARBA" id="ARBA00063644"/>
    </source>
</evidence>
<dbReference type="Pfam" id="PF14528">
    <property type="entry name" value="LAGLIDADG_3"/>
    <property type="match status" value="2"/>
</dbReference>
<keyword evidence="4" id="KW-0963">Cytoplasm</keyword>
<dbReference type="InterPro" id="IPR003586">
    <property type="entry name" value="Hint_dom_C"/>
</dbReference>
<dbReference type="NCBIfam" id="TIGR01063">
    <property type="entry name" value="gyrA"/>
    <property type="match status" value="1"/>
</dbReference>
<dbReference type="STRING" id="1802202.A2730_03030"/>
<dbReference type="InterPro" id="IPR050220">
    <property type="entry name" value="Type_II_DNA_Topoisomerases"/>
</dbReference>
<dbReference type="GO" id="GO:0003918">
    <property type="term" value="F:DNA topoisomerase type II (double strand cut, ATP-hydrolyzing) activity"/>
    <property type="evidence" value="ECO:0007669"/>
    <property type="project" value="UniProtKB-EC"/>
</dbReference>
<dbReference type="InterPro" id="IPR013757">
    <property type="entry name" value="Topo_IIA_A_a_sf"/>
</dbReference>
<dbReference type="GO" id="GO:0009330">
    <property type="term" value="C:DNA topoisomerase type II (double strand cut, ATP-hydrolyzing) complex"/>
    <property type="evidence" value="ECO:0007669"/>
    <property type="project" value="TreeGrafter"/>
</dbReference>
<dbReference type="GO" id="GO:0003677">
    <property type="term" value="F:DNA binding"/>
    <property type="evidence" value="ECO:0007669"/>
    <property type="project" value="UniProtKB-UniRule"/>
</dbReference>
<dbReference type="InterPro" id="IPR013758">
    <property type="entry name" value="Topo_IIA_A/C_ab"/>
</dbReference>
<evidence type="ECO:0000313" key="14">
    <source>
        <dbReference type="EMBL" id="OGZ64044.1"/>
    </source>
</evidence>
<dbReference type="SUPFAM" id="SSF101904">
    <property type="entry name" value="GyrA/ParC C-terminal domain-like"/>
    <property type="match status" value="1"/>
</dbReference>
<feature type="active site" description="O-(5'-phospho-DNA)-tyrosine intermediate" evidence="11">
    <location>
        <position position="596"/>
    </location>
</feature>
<reference evidence="14 15" key="1">
    <citation type="journal article" date="2016" name="Nat. Commun.">
        <title>Thousands of microbial genomes shed light on interconnected biogeochemical processes in an aquifer system.</title>
        <authorList>
            <person name="Anantharaman K."/>
            <person name="Brown C.T."/>
            <person name="Hug L.A."/>
            <person name="Sharon I."/>
            <person name="Castelle C.J."/>
            <person name="Probst A.J."/>
            <person name="Thomas B.C."/>
            <person name="Singh A."/>
            <person name="Wilkins M.J."/>
            <person name="Karaoz U."/>
            <person name="Brodie E.L."/>
            <person name="Williams K.H."/>
            <person name="Hubbard S.S."/>
            <person name="Banfield J.F."/>
        </authorList>
    </citation>
    <scope>NUCLEOTIDE SEQUENCE [LARGE SCALE GENOMIC DNA]</scope>
</reference>